<feature type="compositionally biased region" description="Acidic residues" evidence="1">
    <location>
        <begin position="446"/>
        <end position="469"/>
    </location>
</feature>
<feature type="region of interest" description="Disordered" evidence="1">
    <location>
        <begin position="855"/>
        <end position="913"/>
    </location>
</feature>
<name>A0A4Y7Q732_9AGAM</name>
<dbReference type="EMBL" id="ML170170">
    <property type="protein sequence ID" value="TDL23447.1"/>
    <property type="molecule type" value="Genomic_DNA"/>
</dbReference>
<feature type="region of interest" description="Disordered" evidence="1">
    <location>
        <begin position="1"/>
        <end position="95"/>
    </location>
</feature>
<organism evidence="3 4">
    <name type="scientific">Rickenella mellea</name>
    <dbReference type="NCBI Taxonomy" id="50990"/>
    <lineage>
        <taxon>Eukaryota</taxon>
        <taxon>Fungi</taxon>
        <taxon>Dikarya</taxon>
        <taxon>Basidiomycota</taxon>
        <taxon>Agaricomycotina</taxon>
        <taxon>Agaricomycetes</taxon>
        <taxon>Hymenochaetales</taxon>
        <taxon>Rickenellaceae</taxon>
        <taxon>Rickenella</taxon>
    </lineage>
</organism>
<feature type="compositionally biased region" description="Low complexity" evidence="1">
    <location>
        <begin position="604"/>
        <end position="617"/>
    </location>
</feature>
<feature type="region of interest" description="Disordered" evidence="1">
    <location>
        <begin position="418"/>
        <end position="469"/>
    </location>
</feature>
<evidence type="ECO:0000259" key="2">
    <source>
        <dbReference type="Pfam" id="PF03399"/>
    </source>
</evidence>
<feature type="compositionally biased region" description="Low complexity" evidence="1">
    <location>
        <begin position="758"/>
        <end position="772"/>
    </location>
</feature>
<feature type="compositionally biased region" description="Acidic residues" evidence="1">
    <location>
        <begin position="425"/>
        <end position="438"/>
    </location>
</feature>
<sequence length="1475" mass="161371">MEVKQALRAQQRPRGGGRGSIFGNKQWVSGGGTLRSESRSPAPHATSQLQRGGGRGGRGGVVNGDRAGVRERTPLEVDGMDTEGLPQPYQQANGREKTWDELVKAREAERTKAIRDGKMDDPSKPKRLDEAITIIGTCPDMCPEFERYRRERENNLDKWECVIGEDGKPTKKVDHARAVKIYERGQGDKIIPSDLRPPPILKRTLDYLFNELLPRGGFAETQAFIRDRSRAVRNDFTIQQETGPIAIECHERCTRYHILSLHLLYDVANFDRAMEIQQLMNSLLSLKEFYDDQRPTYQSANELEMRIYHRLGLIRDQRDRDDRTPQHIQSDPAFILISRFRKEVQDASAPITKASRMVVSEKAMGTFGELVGVLRERGDNIVMIYLVACFLENIFGRDTVEDMESIRGELSVQDIIDGVSRGDVDAEGEEEVQEEEEAYGASLMEGTEEEEHLELEQEEQEQEDPNDVFDDDELSAFIDEDIAADLKRTATEWLNNAFGSAPTPPPAAAAASAPKPGASVFSQLAEGSRSVFGPTSVFGTPSSSTSTSTPSPFGFGFGSPSAFAASGASGSGSGNVFGGAAFGVASSSSSSASTSNKPAGALFGTTPPAAGAAGAPGRVENVFGTAPSPFASTATATQAASKEPFASKKLSLGDQPPLGSESGDGAGTRGPDISSSPANPPPPTLNPTAPAFTPDFSKFAPPGSTSTSSLGVPSVSKPPPPPAQLPFTINNQQSIPPPIQPSTPQEKNGMKYPPLTINTNTADMNMNMTRANGHPSRPSGSGLLRKGNAIDSPVAPPPLHRAQPISLPGTPTSAIYTGPATPTVAPAPAFNLSKSFFNTDAPTPPGHLKPLFTPPHPHGLKAAAGAVREPPPPFGSPLPIPRPTVVDENKPSGSSSINGTSSSSTATIASPAKTKPEQELEAFIFERRSYLVHDCFARWKKKVLDIASWKEACRRSEAYKQKVHQDDYYLPVAKRRRVSSEAPSDSTSTSNKRRLKRKVPEYVQRTDDQLAQRFKENKEEHERRWARGSFVKGVREHLRRRYGHGHQRDTHPLNWGVWLCMNPDNDRTAIWLEQKFDVPESGDWESEAVFSIPLVPNAKGEKRYPGLVVFECLPLEDVKDDLERKYCVLDDCSRLRDIISTLPTGRHYRPSLLILNWADSIQTEAPQEIVEMANKFQSNEVIESHHTFSITSIEVDLDVEFTEALQSLDFDLEGRLVEWLTLPGLFGRFSDVWSRTGSIWTQTCGTGDQFNWPLFGHICQSLFNSMDILTSEVMGIWDPAHSPVPLSCPIVGGLRDATSIQSTLRGWMRSEQMRNGSFTDPFAEDEPPEDFSQVFMDYVRDAALSHNAEYQSGKHAVPKATLSEALTRFESTLEAMSTNLQSVARSLPRIPKRRPPESPDTLFGSRNPSPTPSPWHSPKRLKLNPSGSSDDGEPPSPSPSATSVAPSMADSTGTGVTLAMLRALSKDVLKNYGKK</sequence>
<dbReference type="STRING" id="50990.A0A4Y7Q732"/>
<proteinExistence type="predicted"/>
<feature type="region of interest" description="Disordered" evidence="1">
    <location>
        <begin position="604"/>
        <end position="821"/>
    </location>
</feature>
<feature type="region of interest" description="Disordered" evidence="1">
    <location>
        <begin position="1384"/>
        <end position="1452"/>
    </location>
</feature>
<keyword evidence="4" id="KW-1185">Reference proteome</keyword>
<feature type="compositionally biased region" description="Pro residues" evidence="1">
    <location>
        <begin position="869"/>
        <end position="882"/>
    </location>
</feature>
<dbReference type="VEuPathDB" id="FungiDB:BD410DRAFT_746894"/>
<feature type="region of interest" description="Disordered" evidence="1">
    <location>
        <begin position="974"/>
        <end position="997"/>
    </location>
</feature>
<dbReference type="GO" id="GO:0005737">
    <property type="term" value="C:cytoplasm"/>
    <property type="evidence" value="ECO:0007669"/>
    <property type="project" value="TreeGrafter"/>
</dbReference>
<feature type="compositionally biased region" description="Low complexity" evidence="1">
    <location>
        <begin position="1"/>
        <end position="13"/>
    </location>
</feature>
<dbReference type="Proteomes" id="UP000294933">
    <property type="component" value="Unassembled WGS sequence"/>
</dbReference>
<dbReference type="GO" id="GO:0006406">
    <property type="term" value="P:mRNA export from nucleus"/>
    <property type="evidence" value="ECO:0007669"/>
    <property type="project" value="TreeGrafter"/>
</dbReference>
<evidence type="ECO:0000313" key="4">
    <source>
        <dbReference type="Proteomes" id="UP000294933"/>
    </source>
</evidence>
<dbReference type="OrthoDB" id="264795at2759"/>
<feature type="compositionally biased region" description="Gly residues" evidence="1">
    <location>
        <begin position="51"/>
        <end position="62"/>
    </location>
</feature>
<feature type="compositionally biased region" description="Low complexity" evidence="1">
    <location>
        <begin position="625"/>
        <end position="641"/>
    </location>
</feature>
<dbReference type="Gene3D" id="1.25.40.990">
    <property type="match status" value="1"/>
</dbReference>
<gene>
    <name evidence="3" type="ORF">BD410DRAFT_746894</name>
</gene>
<evidence type="ECO:0000313" key="3">
    <source>
        <dbReference type="EMBL" id="TDL23447.1"/>
    </source>
</evidence>
<feature type="compositionally biased region" description="Low complexity" evidence="1">
    <location>
        <begin position="891"/>
        <end position="913"/>
    </location>
</feature>
<dbReference type="Pfam" id="PF03399">
    <property type="entry name" value="SAC3_GANP"/>
    <property type="match status" value="1"/>
</dbReference>
<dbReference type="PANTHER" id="PTHR12436">
    <property type="entry name" value="80 KDA MCM3-ASSOCIATED PROTEIN"/>
    <property type="match status" value="1"/>
</dbReference>
<evidence type="ECO:0000256" key="1">
    <source>
        <dbReference type="SAM" id="MobiDB-lite"/>
    </source>
</evidence>
<reference evidence="3 4" key="1">
    <citation type="submission" date="2018-06" db="EMBL/GenBank/DDBJ databases">
        <title>A transcriptomic atlas of mushroom development highlights an independent origin of complex multicellularity.</title>
        <authorList>
            <consortium name="DOE Joint Genome Institute"/>
            <person name="Krizsan K."/>
            <person name="Almasi E."/>
            <person name="Merenyi Z."/>
            <person name="Sahu N."/>
            <person name="Viragh M."/>
            <person name="Koszo T."/>
            <person name="Mondo S."/>
            <person name="Kiss B."/>
            <person name="Balint B."/>
            <person name="Kues U."/>
            <person name="Barry K."/>
            <person name="Hegedus J.C."/>
            <person name="Henrissat B."/>
            <person name="Johnson J."/>
            <person name="Lipzen A."/>
            <person name="Ohm R."/>
            <person name="Nagy I."/>
            <person name="Pangilinan J."/>
            <person name="Yan J."/>
            <person name="Xiong Y."/>
            <person name="Grigoriev I.V."/>
            <person name="Hibbett D.S."/>
            <person name="Nagy L.G."/>
        </authorList>
    </citation>
    <scope>NUCLEOTIDE SEQUENCE [LARGE SCALE GENOMIC DNA]</scope>
    <source>
        <strain evidence="3 4">SZMC22713</strain>
    </source>
</reference>
<protein>
    <recommendedName>
        <fullName evidence="2">SAC3/GANP/THP3 conserved domain-containing protein</fullName>
    </recommendedName>
</protein>
<feature type="domain" description="SAC3/GANP/THP3 conserved" evidence="2">
    <location>
        <begin position="141"/>
        <end position="395"/>
    </location>
</feature>
<feature type="compositionally biased region" description="Low complexity" evidence="1">
    <location>
        <begin position="980"/>
        <end position="990"/>
    </location>
</feature>
<dbReference type="PANTHER" id="PTHR12436:SF3">
    <property type="entry name" value="GERMINAL-CENTER ASSOCIATED NUCLEAR PROTEIN"/>
    <property type="match status" value="1"/>
</dbReference>
<accession>A0A4Y7Q732</accession>
<dbReference type="InterPro" id="IPR045107">
    <property type="entry name" value="SAC3/GANP/THP3"/>
</dbReference>
<dbReference type="GO" id="GO:0070390">
    <property type="term" value="C:transcription export complex 2"/>
    <property type="evidence" value="ECO:0007669"/>
    <property type="project" value="TreeGrafter"/>
</dbReference>
<dbReference type="InterPro" id="IPR005062">
    <property type="entry name" value="SAC3/GANP/THP3_conserved"/>
</dbReference>